<dbReference type="InterPro" id="IPR017452">
    <property type="entry name" value="GPCR_Rhodpsn_7TM"/>
</dbReference>
<comment type="subcellular location">
    <subcellularLocation>
        <location evidence="1">Cell membrane</location>
        <topology evidence="1">Multi-pass membrane protein</topology>
    </subcellularLocation>
</comment>
<evidence type="ECO:0000259" key="11">
    <source>
        <dbReference type="PROSITE" id="PS50262"/>
    </source>
</evidence>
<dbReference type="EMBL" id="JARKHS020004338">
    <property type="protein sequence ID" value="KAK8784699.1"/>
    <property type="molecule type" value="Genomic_DNA"/>
</dbReference>
<keyword evidence="8" id="KW-0675">Receptor</keyword>
<evidence type="ECO:0000256" key="1">
    <source>
        <dbReference type="ARBA" id="ARBA00004651"/>
    </source>
</evidence>
<feature type="transmembrane region" description="Helical" evidence="10">
    <location>
        <begin position="52"/>
        <end position="76"/>
    </location>
</feature>
<dbReference type="GO" id="GO:0004930">
    <property type="term" value="F:G protein-coupled receptor activity"/>
    <property type="evidence" value="ECO:0007669"/>
    <property type="project" value="UniProtKB-KW"/>
</dbReference>
<dbReference type="InterPro" id="IPR000276">
    <property type="entry name" value="GPCR_Rhodpsn"/>
</dbReference>
<keyword evidence="9" id="KW-0807">Transducer</keyword>
<dbReference type="Proteomes" id="UP001321473">
    <property type="component" value="Unassembled WGS sequence"/>
</dbReference>
<gene>
    <name evidence="12" type="ORF">V5799_008935</name>
</gene>
<reference evidence="12 13" key="1">
    <citation type="journal article" date="2023" name="Arcadia Sci">
        <title>De novo assembly of a long-read Amblyomma americanum tick genome.</title>
        <authorList>
            <person name="Chou S."/>
            <person name="Poskanzer K.E."/>
            <person name="Rollins M."/>
            <person name="Thuy-Boun P.S."/>
        </authorList>
    </citation>
    <scope>NUCLEOTIDE SEQUENCE [LARGE SCALE GENOMIC DNA]</scope>
    <source>
        <strain evidence="12">F_SG_1</strain>
        <tissue evidence="12">Salivary glands</tissue>
    </source>
</reference>
<dbReference type="PANTHER" id="PTHR24228:SF71">
    <property type="entry name" value="PROTEIN TRAPPED IN ENDODERM-1"/>
    <property type="match status" value="1"/>
</dbReference>
<evidence type="ECO:0000256" key="9">
    <source>
        <dbReference type="ARBA" id="ARBA00023224"/>
    </source>
</evidence>
<name>A0AAQ4FC14_AMBAM</name>
<evidence type="ECO:0000256" key="4">
    <source>
        <dbReference type="ARBA" id="ARBA00022692"/>
    </source>
</evidence>
<organism evidence="12 13">
    <name type="scientific">Amblyomma americanum</name>
    <name type="common">Lone star tick</name>
    <dbReference type="NCBI Taxonomy" id="6943"/>
    <lineage>
        <taxon>Eukaryota</taxon>
        <taxon>Metazoa</taxon>
        <taxon>Ecdysozoa</taxon>
        <taxon>Arthropoda</taxon>
        <taxon>Chelicerata</taxon>
        <taxon>Arachnida</taxon>
        <taxon>Acari</taxon>
        <taxon>Parasitiformes</taxon>
        <taxon>Ixodida</taxon>
        <taxon>Ixodoidea</taxon>
        <taxon>Ixodidae</taxon>
        <taxon>Amblyomminae</taxon>
        <taxon>Amblyomma</taxon>
    </lineage>
</organism>
<feature type="domain" description="G-protein coupled receptors family 1 profile" evidence="11">
    <location>
        <begin position="68"/>
        <end position="187"/>
    </location>
</feature>
<dbReference type="Gene3D" id="1.20.1070.10">
    <property type="entry name" value="Rhodopsin 7-helix transmembrane proteins"/>
    <property type="match status" value="2"/>
</dbReference>
<evidence type="ECO:0000256" key="2">
    <source>
        <dbReference type="ARBA" id="ARBA00010663"/>
    </source>
</evidence>
<proteinExistence type="inferred from homology"/>
<keyword evidence="5 10" id="KW-1133">Transmembrane helix</keyword>
<feature type="transmembrane region" description="Helical" evidence="10">
    <location>
        <begin position="155"/>
        <end position="175"/>
    </location>
</feature>
<evidence type="ECO:0000313" key="12">
    <source>
        <dbReference type="EMBL" id="KAK8784699.1"/>
    </source>
</evidence>
<evidence type="ECO:0000256" key="5">
    <source>
        <dbReference type="ARBA" id="ARBA00022989"/>
    </source>
</evidence>
<evidence type="ECO:0000313" key="13">
    <source>
        <dbReference type="Proteomes" id="UP001321473"/>
    </source>
</evidence>
<keyword evidence="13" id="KW-1185">Reference proteome</keyword>
<dbReference type="PROSITE" id="PS50262">
    <property type="entry name" value="G_PROTEIN_RECEP_F1_2"/>
    <property type="match status" value="1"/>
</dbReference>
<evidence type="ECO:0000256" key="3">
    <source>
        <dbReference type="ARBA" id="ARBA00022475"/>
    </source>
</evidence>
<keyword evidence="3" id="KW-1003">Cell membrane</keyword>
<protein>
    <recommendedName>
        <fullName evidence="11">G-protein coupled receptors family 1 profile domain-containing protein</fullName>
    </recommendedName>
</protein>
<feature type="transmembrane region" description="Helical" evidence="10">
    <location>
        <begin position="88"/>
        <end position="105"/>
    </location>
</feature>
<keyword evidence="7 10" id="KW-0472">Membrane</keyword>
<keyword evidence="4 10" id="KW-0812">Transmembrane</keyword>
<sequence>MSKGTTPTHEPSECVSRKLAVFKTGFSKENNSTTSEDACEVDAAAYPRQLSYFAGGCGVLFAALGVPGNLLTLLALGRSRRLRSATTAFVMSLCCADLLFCAVNLPMTATRYFRRCWMFGDTMCAVFGFFFYGNVATSILSMTGITVTRTPEVHVLSSILSWMSCCVNPFVYAVMNRQYRRSYVALLCPQRGRKQDFRSTVVSQNLQATAL</sequence>
<comment type="caution">
    <text evidence="12">The sequence shown here is derived from an EMBL/GenBank/DDBJ whole genome shotgun (WGS) entry which is preliminary data.</text>
</comment>
<evidence type="ECO:0000256" key="8">
    <source>
        <dbReference type="ARBA" id="ARBA00023170"/>
    </source>
</evidence>
<dbReference type="AlphaFoldDB" id="A0AAQ4FC14"/>
<dbReference type="PANTHER" id="PTHR24228">
    <property type="entry name" value="B2 BRADYKININ RECEPTOR/ANGIOTENSIN II RECEPTOR"/>
    <property type="match status" value="1"/>
</dbReference>
<comment type="similarity">
    <text evidence="2">Belongs to the G-protein coupled receptor 1 family.</text>
</comment>
<accession>A0AAQ4FC14</accession>
<keyword evidence="6" id="KW-0297">G-protein coupled receptor</keyword>
<evidence type="ECO:0000256" key="10">
    <source>
        <dbReference type="SAM" id="Phobius"/>
    </source>
</evidence>
<dbReference type="SUPFAM" id="SSF81321">
    <property type="entry name" value="Family A G protein-coupled receptor-like"/>
    <property type="match status" value="2"/>
</dbReference>
<dbReference type="Pfam" id="PF00001">
    <property type="entry name" value="7tm_1"/>
    <property type="match status" value="1"/>
</dbReference>
<evidence type="ECO:0000256" key="7">
    <source>
        <dbReference type="ARBA" id="ARBA00023136"/>
    </source>
</evidence>
<evidence type="ECO:0000256" key="6">
    <source>
        <dbReference type="ARBA" id="ARBA00023040"/>
    </source>
</evidence>
<dbReference type="GO" id="GO:0005886">
    <property type="term" value="C:plasma membrane"/>
    <property type="evidence" value="ECO:0007669"/>
    <property type="project" value="UniProtKB-SubCell"/>
</dbReference>